<accession>A0A9Q0KCH1</accession>
<feature type="compositionally biased region" description="Basic and acidic residues" evidence="1">
    <location>
        <begin position="54"/>
        <end position="63"/>
    </location>
</feature>
<dbReference type="Proteomes" id="UP001141806">
    <property type="component" value="Unassembled WGS sequence"/>
</dbReference>
<organism evidence="2 3">
    <name type="scientific">Protea cynaroides</name>
    <dbReference type="NCBI Taxonomy" id="273540"/>
    <lineage>
        <taxon>Eukaryota</taxon>
        <taxon>Viridiplantae</taxon>
        <taxon>Streptophyta</taxon>
        <taxon>Embryophyta</taxon>
        <taxon>Tracheophyta</taxon>
        <taxon>Spermatophyta</taxon>
        <taxon>Magnoliopsida</taxon>
        <taxon>Proteales</taxon>
        <taxon>Proteaceae</taxon>
        <taxon>Protea</taxon>
    </lineage>
</organism>
<evidence type="ECO:0000313" key="3">
    <source>
        <dbReference type="Proteomes" id="UP001141806"/>
    </source>
</evidence>
<evidence type="ECO:0000313" key="2">
    <source>
        <dbReference type="EMBL" id="KAJ4967821.1"/>
    </source>
</evidence>
<comment type="caution">
    <text evidence="2">The sequence shown here is derived from an EMBL/GenBank/DDBJ whole genome shotgun (WGS) entry which is preliminary data.</text>
</comment>
<dbReference type="OrthoDB" id="1845870at2759"/>
<protein>
    <submittedName>
        <fullName evidence="2">Uncharacterized protein</fullName>
    </submittedName>
</protein>
<proteinExistence type="predicted"/>
<dbReference type="AlphaFoldDB" id="A0A9Q0KCH1"/>
<name>A0A9Q0KCH1_9MAGN</name>
<evidence type="ECO:0000256" key="1">
    <source>
        <dbReference type="SAM" id="MobiDB-lite"/>
    </source>
</evidence>
<feature type="compositionally biased region" description="Basic residues" evidence="1">
    <location>
        <begin position="44"/>
        <end position="53"/>
    </location>
</feature>
<sequence>MELGLMGGRMGDGPVGRAGRFDRQWEEEGSWKVALRSERKKKQLRLRPVGKKMHKEDPEHTGRSESGSTLLLVYMLLILSLIQKLNIQHSITPVLPTRCSENF</sequence>
<gene>
    <name evidence="2" type="ORF">NE237_014522</name>
</gene>
<keyword evidence="3" id="KW-1185">Reference proteome</keyword>
<feature type="region of interest" description="Disordered" evidence="1">
    <location>
        <begin position="44"/>
        <end position="65"/>
    </location>
</feature>
<reference evidence="2" key="1">
    <citation type="journal article" date="2023" name="Plant J.">
        <title>The genome of the king protea, Protea cynaroides.</title>
        <authorList>
            <person name="Chang J."/>
            <person name="Duong T.A."/>
            <person name="Schoeman C."/>
            <person name="Ma X."/>
            <person name="Roodt D."/>
            <person name="Barker N."/>
            <person name="Li Z."/>
            <person name="Van de Peer Y."/>
            <person name="Mizrachi E."/>
        </authorList>
    </citation>
    <scope>NUCLEOTIDE SEQUENCE</scope>
    <source>
        <tissue evidence="2">Young leaves</tissue>
    </source>
</reference>
<dbReference type="EMBL" id="JAMYWD010000006">
    <property type="protein sequence ID" value="KAJ4967821.1"/>
    <property type="molecule type" value="Genomic_DNA"/>
</dbReference>